<gene>
    <name evidence="1" type="ORF">ARMSODRAFT_961796</name>
</gene>
<dbReference type="EMBL" id="KZ293450">
    <property type="protein sequence ID" value="PBK64625.1"/>
    <property type="molecule type" value="Genomic_DNA"/>
</dbReference>
<accession>A0A2H3B180</accession>
<evidence type="ECO:0000313" key="1">
    <source>
        <dbReference type="EMBL" id="PBK64625.1"/>
    </source>
</evidence>
<sequence>MDKHDYIRIGSISRTKTVYGNDASRGKRSMKRNILEQGFLIAILVSEYCSSFLSRRMAIHRTEGKTSMLL</sequence>
<keyword evidence="2" id="KW-1185">Reference proteome</keyword>
<dbReference type="AlphaFoldDB" id="A0A2H3B180"/>
<protein>
    <submittedName>
        <fullName evidence="1">Uncharacterized protein</fullName>
    </submittedName>
</protein>
<reference evidence="2" key="1">
    <citation type="journal article" date="2017" name="Nat. Ecol. Evol.">
        <title>Genome expansion and lineage-specific genetic innovations in the forest pathogenic fungi Armillaria.</title>
        <authorList>
            <person name="Sipos G."/>
            <person name="Prasanna A.N."/>
            <person name="Walter M.C."/>
            <person name="O'Connor E."/>
            <person name="Balint B."/>
            <person name="Krizsan K."/>
            <person name="Kiss B."/>
            <person name="Hess J."/>
            <person name="Varga T."/>
            <person name="Slot J."/>
            <person name="Riley R."/>
            <person name="Boka B."/>
            <person name="Rigling D."/>
            <person name="Barry K."/>
            <person name="Lee J."/>
            <person name="Mihaltcheva S."/>
            <person name="LaButti K."/>
            <person name="Lipzen A."/>
            <person name="Waldron R."/>
            <person name="Moloney N.M."/>
            <person name="Sperisen C."/>
            <person name="Kredics L."/>
            <person name="Vagvoelgyi C."/>
            <person name="Patrignani A."/>
            <person name="Fitzpatrick D."/>
            <person name="Nagy I."/>
            <person name="Doyle S."/>
            <person name="Anderson J.B."/>
            <person name="Grigoriev I.V."/>
            <person name="Gueldener U."/>
            <person name="Muensterkoetter M."/>
            <person name="Nagy L.G."/>
        </authorList>
    </citation>
    <scope>NUCLEOTIDE SEQUENCE [LARGE SCALE GENOMIC DNA]</scope>
    <source>
        <strain evidence="2">28-4</strain>
    </source>
</reference>
<dbReference type="Proteomes" id="UP000218334">
    <property type="component" value="Unassembled WGS sequence"/>
</dbReference>
<evidence type="ECO:0000313" key="2">
    <source>
        <dbReference type="Proteomes" id="UP000218334"/>
    </source>
</evidence>
<organism evidence="1 2">
    <name type="scientific">Armillaria solidipes</name>
    <dbReference type="NCBI Taxonomy" id="1076256"/>
    <lineage>
        <taxon>Eukaryota</taxon>
        <taxon>Fungi</taxon>
        <taxon>Dikarya</taxon>
        <taxon>Basidiomycota</taxon>
        <taxon>Agaricomycotina</taxon>
        <taxon>Agaricomycetes</taxon>
        <taxon>Agaricomycetidae</taxon>
        <taxon>Agaricales</taxon>
        <taxon>Marasmiineae</taxon>
        <taxon>Physalacriaceae</taxon>
        <taxon>Armillaria</taxon>
    </lineage>
</organism>
<proteinExistence type="predicted"/>
<name>A0A2H3B180_9AGAR</name>